<evidence type="ECO:0000313" key="2">
    <source>
        <dbReference type="EMBL" id="GGJ53939.1"/>
    </source>
</evidence>
<reference evidence="2" key="1">
    <citation type="journal article" date="2014" name="Int. J. Syst. Evol. Microbiol.">
        <title>Complete genome sequence of Corynebacterium casei LMG S-19264T (=DSM 44701T), isolated from a smear-ripened cheese.</title>
        <authorList>
            <consortium name="US DOE Joint Genome Institute (JGI-PGF)"/>
            <person name="Walter F."/>
            <person name="Albersmeier A."/>
            <person name="Kalinowski J."/>
            <person name="Ruckert C."/>
        </authorList>
    </citation>
    <scope>NUCLEOTIDE SEQUENCE</scope>
    <source>
        <strain evidence="2">CGMCC 4.7272</strain>
    </source>
</reference>
<accession>A0A917P1X3</accession>
<dbReference type="AlphaFoldDB" id="A0A917P1X3"/>
<proteinExistence type="predicted"/>
<sequence length="185" mass="18731">MVCPRPAREQAAPAGRPARVAVPDSGQNSGPVGGSIAATGPERGRVEKTDRVRVAKDRASEPRGPGPVSSALFPLPLPVPGRVLDLEQVVVTITDPARDKAARATVTLGTKTAPAAGTAADLAAVPVVGTDPDPVTDTVEDTRADTGPVTPTAPTTTAVTRTATVTAMARQPLSPSTCGRSSGRF</sequence>
<feature type="compositionally biased region" description="Low complexity" evidence="1">
    <location>
        <begin position="11"/>
        <end position="23"/>
    </location>
</feature>
<comment type="caution">
    <text evidence="2">The sequence shown here is derived from an EMBL/GenBank/DDBJ whole genome shotgun (WGS) entry which is preliminary data.</text>
</comment>
<evidence type="ECO:0000256" key="1">
    <source>
        <dbReference type="SAM" id="MobiDB-lite"/>
    </source>
</evidence>
<feature type="region of interest" description="Disordered" evidence="1">
    <location>
        <begin position="1"/>
        <end position="69"/>
    </location>
</feature>
<dbReference type="EMBL" id="BMMU01000023">
    <property type="protein sequence ID" value="GGJ53939.1"/>
    <property type="molecule type" value="Genomic_DNA"/>
</dbReference>
<name>A0A917P1X3_9ACTN</name>
<dbReference type="Proteomes" id="UP000625682">
    <property type="component" value="Unassembled WGS sequence"/>
</dbReference>
<feature type="region of interest" description="Disordered" evidence="1">
    <location>
        <begin position="127"/>
        <end position="154"/>
    </location>
</feature>
<evidence type="ECO:0000313" key="3">
    <source>
        <dbReference type="Proteomes" id="UP000625682"/>
    </source>
</evidence>
<keyword evidence="3" id="KW-1185">Reference proteome</keyword>
<organism evidence="2 3">
    <name type="scientific">Streptomyces lacrimifluminis</name>
    <dbReference type="NCBI Taxonomy" id="1500077"/>
    <lineage>
        <taxon>Bacteria</taxon>
        <taxon>Bacillati</taxon>
        <taxon>Actinomycetota</taxon>
        <taxon>Actinomycetes</taxon>
        <taxon>Kitasatosporales</taxon>
        <taxon>Streptomycetaceae</taxon>
        <taxon>Streptomyces</taxon>
    </lineage>
</organism>
<gene>
    <name evidence="2" type="ORF">GCM10012282_58850</name>
</gene>
<feature type="compositionally biased region" description="Basic and acidic residues" evidence="1">
    <location>
        <begin position="42"/>
        <end position="61"/>
    </location>
</feature>
<protein>
    <submittedName>
        <fullName evidence="2">Uncharacterized protein</fullName>
    </submittedName>
</protein>
<feature type="compositionally biased region" description="Low complexity" evidence="1">
    <location>
        <begin position="127"/>
        <end position="137"/>
    </location>
</feature>
<reference evidence="2" key="2">
    <citation type="submission" date="2020-09" db="EMBL/GenBank/DDBJ databases">
        <authorList>
            <person name="Sun Q."/>
            <person name="Zhou Y."/>
        </authorList>
    </citation>
    <scope>NUCLEOTIDE SEQUENCE</scope>
    <source>
        <strain evidence="2">CGMCC 4.7272</strain>
    </source>
</reference>